<dbReference type="InterPro" id="IPR004358">
    <property type="entry name" value="Sig_transdc_His_kin-like_C"/>
</dbReference>
<dbReference type="Gene3D" id="1.10.287.130">
    <property type="match status" value="1"/>
</dbReference>
<dbReference type="InterPro" id="IPR036890">
    <property type="entry name" value="HATPase_C_sf"/>
</dbReference>
<accession>A0A1G7H046</accession>
<dbReference type="RefSeq" id="WP_025613818.1">
    <property type="nucleotide sequence ID" value="NZ_FNBD01000005.1"/>
</dbReference>
<dbReference type="PROSITE" id="PS50109">
    <property type="entry name" value="HIS_KIN"/>
    <property type="match status" value="1"/>
</dbReference>
<evidence type="ECO:0000313" key="11">
    <source>
        <dbReference type="Proteomes" id="UP000182114"/>
    </source>
</evidence>
<dbReference type="InterPro" id="IPR005467">
    <property type="entry name" value="His_kinase_dom"/>
</dbReference>
<dbReference type="EMBL" id="FNBD01000005">
    <property type="protein sequence ID" value="SDE93711.1"/>
    <property type="molecule type" value="Genomic_DNA"/>
</dbReference>
<gene>
    <name evidence="10" type="ORF">SAMN04487992_105176</name>
</gene>
<keyword evidence="3" id="KW-0597">Phosphoprotein</keyword>
<dbReference type="PANTHER" id="PTHR43065:SF46">
    <property type="entry name" value="C4-DICARBOXYLATE TRANSPORT SENSOR PROTEIN DCTB"/>
    <property type="match status" value="1"/>
</dbReference>
<dbReference type="eggNOG" id="COG2205">
    <property type="taxonomic scope" value="Bacteria"/>
</dbReference>
<dbReference type="InterPro" id="IPR003661">
    <property type="entry name" value="HisK_dim/P_dom"/>
</dbReference>
<dbReference type="PANTHER" id="PTHR43065">
    <property type="entry name" value="SENSOR HISTIDINE KINASE"/>
    <property type="match status" value="1"/>
</dbReference>
<keyword evidence="8" id="KW-0902">Two-component regulatory system</keyword>
<dbReference type="InterPro" id="IPR003594">
    <property type="entry name" value="HATPase_dom"/>
</dbReference>
<evidence type="ECO:0000313" key="10">
    <source>
        <dbReference type="EMBL" id="SDE93711.1"/>
    </source>
</evidence>
<dbReference type="Gene3D" id="3.30.565.10">
    <property type="entry name" value="Histidine kinase-like ATPase, C-terminal domain"/>
    <property type="match status" value="1"/>
</dbReference>
<dbReference type="GO" id="GO:0005524">
    <property type="term" value="F:ATP binding"/>
    <property type="evidence" value="ECO:0007669"/>
    <property type="project" value="UniProtKB-KW"/>
</dbReference>
<protein>
    <recommendedName>
        <fullName evidence="2">histidine kinase</fullName>
        <ecNumber evidence="2">2.7.13.3</ecNumber>
    </recommendedName>
</protein>
<dbReference type="InterPro" id="IPR036097">
    <property type="entry name" value="HisK_dim/P_sf"/>
</dbReference>
<name>A0A1G7H046_9FLAO</name>
<dbReference type="CDD" id="cd00075">
    <property type="entry name" value="HATPase"/>
    <property type="match status" value="1"/>
</dbReference>
<keyword evidence="4" id="KW-0808">Transferase</keyword>
<dbReference type="FunFam" id="3.30.565.10:FF:000006">
    <property type="entry name" value="Sensor histidine kinase WalK"/>
    <property type="match status" value="1"/>
</dbReference>
<evidence type="ECO:0000256" key="4">
    <source>
        <dbReference type="ARBA" id="ARBA00022679"/>
    </source>
</evidence>
<dbReference type="Proteomes" id="UP000182114">
    <property type="component" value="Unassembled WGS sequence"/>
</dbReference>
<evidence type="ECO:0000256" key="6">
    <source>
        <dbReference type="ARBA" id="ARBA00022777"/>
    </source>
</evidence>
<feature type="domain" description="Histidine kinase" evidence="9">
    <location>
        <begin position="155"/>
        <end position="362"/>
    </location>
</feature>
<evidence type="ECO:0000256" key="5">
    <source>
        <dbReference type="ARBA" id="ARBA00022741"/>
    </source>
</evidence>
<organism evidence="10 11">
    <name type="scientific">Cellulophaga baltica</name>
    <dbReference type="NCBI Taxonomy" id="76594"/>
    <lineage>
        <taxon>Bacteria</taxon>
        <taxon>Pseudomonadati</taxon>
        <taxon>Bacteroidota</taxon>
        <taxon>Flavobacteriia</taxon>
        <taxon>Flavobacteriales</taxon>
        <taxon>Flavobacteriaceae</taxon>
        <taxon>Cellulophaga</taxon>
    </lineage>
</organism>
<evidence type="ECO:0000256" key="8">
    <source>
        <dbReference type="ARBA" id="ARBA00023012"/>
    </source>
</evidence>
<keyword evidence="7" id="KW-0067">ATP-binding</keyword>
<dbReference type="SMART" id="SM00388">
    <property type="entry name" value="HisKA"/>
    <property type="match status" value="1"/>
</dbReference>
<evidence type="ECO:0000256" key="2">
    <source>
        <dbReference type="ARBA" id="ARBA00012438"/>
    </source>
</evidence>
<evidence type="ECO:0000256" key="3">
    <source>
        <dbReference type="ARBA" id="ARBA00022553"/>
    </source>
</evidence>
<dbReference type="AlphaFoldDB" id="A0A1G7H046"/>
<sequence length="362" mass="40464">MATTGEKLKERIKELTCLYEVTSIIVNCDYNQLETSLEAIVDCLKKAMRYDEAAYVSLSCDQYHVTSASIIPELVSLKSSIKVFNKIDGHITVGYPTTNFTSEDFLKEELTLLNNVSLAIGNLLEKKQIRENEIAIKRQVERSDRLNILGEITAGIAHELNTPLANILGFAELLRNNLTDENAIRDLDKIVDSAIFSREVVKKLMFFTCEMPQQMGELTVNPIISDVLNLLDLTFKKSKVNYALSFNKENIQLKADSIQLTQVLFNLIMNAIYFSPPNTTITIKVKELAHEVRISISDEGPGISKVNEEKIFQPFFTTKPVGEGSGLGLSVVHGIVKSHKGQITYSQNKPKGATFVVNFPKL</sequence>
<dbReference type="GO" id="GO:0000155">
    <property type="term" value="F:phosphorelay sensor kinase activity"/>
    <property type="evidence" value="ECO:0007669"/>
    <property type="project" value="InterPro"/>
</dbReference>
<evidence type="ECO:0000256" key="7">
    <source>
        <dbReference type="ARBA" id="ARBA00022840"/>
    </source>
</evidence>
<comment type="catalytic activity">
    <reaction evidence="1">
        <text>ATP + protein L-histidine = ADP + protein N-phospho-L-histidine.</text>
        <dbReference type="EC" id="2.7.13.3"/>
    </reaction>
</comment>
<keyword evidence="11" id="KW-1185">Reference proteome</keyword>
<proteinExistence type="predicted"/>
<dbReference type="SUPFAM" id="SSF55874">
    <property type="entry name" value="ATPase domain of HSP90 chaperone/DNA topoisomerase II/histidine kinase"/>
    <property type="match status" value="1"/>
</dbReference>
<evidence type="ECO:0000256" key="1">
    <source>
        <dbReference type="ARBA" id="ARBA00000085"/>
    </source>
</evidence>
<reference evidence="11" key="1">
    <citation type="submission" date="2016-10" db="EMBL/GenBank/DDBJ databases">
        <authorList>
            <person name="Varghese N."/>
            <person name="Submissions S."/>
        </authorList>
    </citation>
    <scope>NUCLEOTIDE SEQUENCE [LARGE SCALE GENOMIC DNA]</scope>
    <source>
        <strain evidence="11">DSM 24729</strain>
    </source>
</reference>
<dbReference type="Pfam" id="PF00512">
    <property type="entry name" value="HisKA"/>
    <property type="match status" value="1"/>
</dbReference>
<dbReference type="PRINTS" id="PR00344">
    <property type="entry name" value="BCTRLSENSOR"/>
</dbReference>
<dbReference type="CDD" id="cd00082">
    <property type="entry name" value="HisKA"/>
    <property type="match status" value="1"/>
</dbReference>
<dbReference type="SMART" id="SM00387">
    <property type="entry name" value="HATPase_c"/>
    <property type="match status" value="1"/>
</dbReference>
<keyword evidence="5" id="KW-0547">Nucleotide-binding</keyword>
<dbReference type="EC" id="2.7.13.3" evidence="2"/>
<keyword evidence="6 10" id="KW-0418">Kinase</keyword>
<evidence type="ECO:0000259" key="9">
    <source>
        <dbReference type="PROSITE" id="PS50109"/>
    </source>
</evidence>
<dbReference type="SUPFAM" id="SSF47384">
    <property type="entry name" value="Homodimeric domain of signal transducing histidine kinase"/>
    <property type="match status" value="1"/>
</dbReference>
<dbReference type="Pfam" id="PF02518">
    <property type="entry name" value="HATPase_c"/>
    <property type="match status" value="1"/>
</dbReference>